<name>A0A1G9RQ55_9FIRM</name>
<dbReference type="OrthoDB" id="8595425at2"/>
<dbReference type="SUPFAM" id="SSF46785">
    <property type="entry name" value="Winged helix' DNA-binding domain"/>
    <property type="match status" value="1"/>
</dbReference>
<protein>
    <submittedName>
        <fullName evidence="2">Poly-beta-hydroxybutyrate-responsive repressor</fullName>
    </submittedName>
</protein>
<evidence type="ECO:0000313" key="3">
    <source>
        <dbReference type="Proteomes" id="UP000199309"/>
    </source>
</evidence>
<dbReference type="Pfam" id="PF03551">
    <property type="entry name" value="PadR"/>
    <property type="match status" value="1"/>
</dbReference>
<evidence type="ECO:0000313" key="2">
    <source>
        <dbReference type="EMBL" id="SDM24605.1"/>
    </source>
</evidence>
<dbReference type="EMBL" id="FNHQ01000003">
    <property type="protein sequence ID" value="SDM24605.1"/>
    <property type="molecule type" value="Genomic_DNA"/>
</dbReference>
<dbReference type="AlphaFoldDB" id="A0A1G9RQ55"/>
<dbReference type="InterPro" id="IPR052509">
    <property type="entry name" value="Metal_resp_DNA-bind_regulator"/>
</dbReference>
<proteinExistence type="predicted"/>
<evidence type="ECO:0000259" key="1">
    <source>
        <dbReference type="Pfam" id="PF03551"/>
    </source>
</evidence>
<dbReference type="RefSeq" id="WP_091647894.1">
    <property type="nucleotide sequence ID" value="NZ_FNHQ01000003.1"/>
</dbReference>
<dbReference type="Proteomes" id="UP000199309">
    <property type="component" value="Unassembled WGS sequence"/>
</dbReference>
<dbReference type="InterPro" id="IPR036390">
    <property type="entry name" value="WH_DNA-bd_sf"/>
</dbReference>
<feature type="domain" description="Transcription regulator PadR N-terminal" evidence="1">
    <location>
        <begin position="14"/>
        <end position="86"/>
    </location>
</feature>
<dbReference type="Gene3D" id="1.10.10.10">
    <property type="entry name" value="Winged helix-like DNA-binding domain superfamily/Winged helix DNA-binding domain"/>
    <property type="match status" value="1"/>
</dbReference>
<dbReference type="PANTHER" id="PTHR33169">
    <property type="entry name" value="PADR-FAMILY TRANSCRIPTIONAL REGULATOR"/>
    <property type="match status" value="1"/>
</dbReference>
<organism evidence="2 3">
    <name type="scientific">Megasphaera paucivorans</name>
    <dbReference type="NCBI Taxonomy" id="349095"/>
    <lineage>
        <taxon>Bacteria</taxon>
        <taxon>Bacillati</taxon>
        <taxon>Bacillota</taxon>
        <taxon>Negativicutes</taxon>
        <taxon>Veillonellales</taxon>
        <taxon>Veillonellaceae</taxon>
        <taxon>Megasphaera</taxon>
    </lineage>
</organism>
<gene>
    <name evidence="2" type="ORF">SAMN05660299_00515</name>
</gene>
<dbReference type="STRING" id="349095.SAMN05660299_00515"/>
<keyword evidence="3" id="KW-1185">Reference proteome</keyword>
<dbReference type="InterPro" id="IPR005149">
    <property type="entry name" value="Tscrpt_reg_PadR_N"/>
</dbReference>
<sequence length="116" mass="13493">MNKTQQHRHLPAFILLQLAQHSAHGGALYNALIQDIPDFQCDTAAIYRTLKQLEKEDAVIFSWDTSHAGPARKIYSITPIGYKQLAFWKSDMEQRSKRLHYFLNTYETLKLDKTEL</sequence>
<dbReference type="PANTHER" id="PTHR33169:SF14">
    <property type="entry name" value="TRANSCRIPTIONAL REGULATOR RV3488"/>
    <property type="match status" value="1"/>
</dbReference>
<accession>A0A1G9RQ55</accession>
<dbReference type="InterPro" id="IPR036388">
    <property type="entry name" value="WH-like_DNA-bd_sf"/>
</dbReference>
<reference evidence="2 3" key="1">
    <citation type="submission" date="2016-10" db="EMBL/GenBank/DDBJ databases">
        <authorList>
            <person name="de Groot N.N."/>
        </authorList>
    </citation>
    <scope>NUCLEOTIDE SEQUENCE [LARGE SCALE GENOMIC DNA]</scope>
    <source>
        <strain evidence="2 3">DSM 16981</strain>
    </source>
</reference>